<protein>
    <submittedName>
        <fullName evidence="2">2,4-dienoyl-CoA reductase-like NADH-dependent reductase (Old Yellow Enzyme family)</fullName>
    </submittedName>
</protein>
<sequence>MNLFSPVSFGSLTLPNRVVMAPLTRLRSGSRGIPGDLIAEHYAQRASLGLIVTEGTYPSDESKSYQGQPGIANAEQAAGWRKVTDEVHRAGGRIFMQIMHGGRTAHTAFTGTGRTVAPSAIAIDGKVHFSGEKLAHQVPHALRTEEVEEVRAEFVAAARRAVDAGFDGVEIHGANGYLVHQFLSPVSNVREDRYGGSPENRAAFAIEVVAAVAAEIGAERVGIRLSPMHNIQDVLESEETDAAATYGVLLDALAPMGLAYVSVLHREAGSDLVQGLRSRFGGVFMLNSGFSQLTDREEAAALVADGLADVVAVGRPVIANPDLLERWAGGHPENEPDPSTFYTADAAGYNDYPRLAETVA</sequence>
<dbReference type="EMBL" id="JAVDQF010000001">
    <property type="protein sequence ID" value="MDR6268190.1"/>
    <property type="molecule type" value="Genomic_DNA"/>
</dbReference>
<dbReference type="InterPro" id="IPR045247">
    <property type="entry name" value="Oye-like"/>
</dbReference>
<evidence type="ECO:0000313" key="2">
    <source>
        <dbReference type="EMBL" id="MDR6268190.1"/>
    </source>
</evidence>
<reference evidence="2 3" key="1">
    <citation type="submission" date="2023-07" db="EMBL/GenBank/DDBJ databases">
        <title>Sequencing the genomes of 1000 actinobacteria strains.</title>
        <authorList>
            <person name="Klenk H.-P."/>
        </authorList>
    </citation>
    <scope>NUCLEOTIDE SEQUENCE [LARGE SCALE GENOMIC DNA]</scope>
    <source>
        <strain evidence="2 3">DSM 14555</strain>
    </source>
</reference>
<dbReference type="RefSeq" id="WP_309795689.1">
    <property type="nucleotide sequence ID" value="NZ_BAAAHY010000006.1"/>
</dbReference>
<dbReference type="CDD" id="cd02933">
    <property type="entry name" value="OYE_like_FMN"/>
    <property type="match status" value="1"/>
</dbReference>
<dbReference type="Pfam" id="PF00724">
    <property type="entry name" value="Oxidored_FMN"/>
    <property type="match status" value="1"/>
</dbReference>
<name>A0ABU1J6Y9_9MICC</name>
<dbReference type="SUPFAM" id="SSF51395">
    <property type="entry name" value="FMN-linked oxidoreductases"/>
    <property type="match status" value="1"/>
</dbReference>
<gene>
    <name evidence="2" type="ORF">JOE69_000428</name>
</gene>
<organism evidence="2 3">
    <name type="scientific">Arthrobacter russicus</name>
    <dbReference type="NCBI Taxonomy" id="172040"/>
    <lineage>
        <taxon>Bacteria</taxon>
        <taxon>Bacillati</taxon>
        <taxon>Actinomycetota</taxon>
        <taxon>Actinomycetes</taxon>
        <taxon>Micrococcales</taxon>
        <taxon>Micrococcaceae</taxon>
        <taxon>Arthrobacter</taxon>
    </lineage>
</organism>
<dbReference type="InterPro" id="IPR001155">
    <property type="entry name" value="OxRdtase_FMN_N"/>
</dbReference>
<evidence type="ECO:0000313" key="3">
    <source>
        <dbReference type="Proteomes" id="UP001185069"/>
    </source>
</evidence>
<comment type="caution">
    <text evidence="2">The sequence shown here is derived from an EMBL/GenBank/DDBJ whole genome shotgun (WGS) entry which is preliminary data.</text>
</comment>
<keyword evidence="3" id="KW-1185">Reference proteome</keyword>
<evidence type="ECO:0000259" key="1">
    <source>
        <dbReference type="Pfam" id="PF00724"/>
    </source>
</evidence>
<dbReference type="Gene3D" id="3.20.20.70">
    <property type="entry name" value="Aldolase class I"/>
    <property type="match status" value="1"/>
</dbReference>
<dbReference type="InterPro" id="IPR013785">
    <property type="entry name" value="Aldolase_TIM"/>
</dbReference>
<proteinExistence type="predicted"/>
<accession>A0ABU1J6Y9</accession>
<dbReference type="Proteomes" id="UP001185069">
    <property type="component" value="Unassembled WGS sequence"/>
</dbReference>
<feature type="domain" description="NADH:flavin oxidoreductase/NADH oxidase N-terminal" evidence="1">
    <location>
        <begin position="3"/>
        <end position="333"/>
    </location>
</feature>
<dbReference type="PANTHER" id="PTHR22893">
    <property type="entry name" value="NADH OXIDOREDUCTASE-RELATED"/>
    <property type="match status" value="1"/>
</dbReference>
<dbReference type="PANTHER" id="PTHR22893:SF91">
    <property type="entry name" value="NADPH DEHYDROGENASE 2-RELATED"/>
    <property type="match status" value="1"/>
</dbReference>